<accession>A0A6P2BZ14</accession>
<dbReference type="PRINTS" id="PR00111">
    <property type="entry name" value="ABHYDROLASE"/>
</dbReference>
<evidence type="ECO:0000313" key="2">
    <source>
        <dbReference type="EMBL" id="TVZ03451.1"/>
    </source>
</evidence>
<dbReference type="PANTHER" id="PTHR43433:SF5">
    <property type="entry name" value="AB HYDROLASE-1 DOMAIN-CONTAINING PROTEIN"/>
    <property type="match status" value="1"/>
</dbReference>
<dbReference type="GO" id="GO:0004806">
    <property type="term" value="F:triacylglycerol lipase activity"/>
    <property type="evidence" value="ECO:0007669"/>
    <property type="project" value="TreeGrafter"/>
</dbReference>
<sequence>MAYAPVNGIEVYYEVRGSGRPLVLLHGGVVTIDLTFGPLLEPLAAGRQVIAVEFQGHGHTAITDRPMTIEALAADVVALLDHLAIAEADLFGLSLGGLVAYAVALTAPDRVGRLIIASADAHRPPGRESVPISEDRLPTREDFEAMRDAYVAVAPEPERFAESAAMTSALVHEFPGWTAEQLKSLRAPTLLMFGDRDFWPLSDVAELFAMLPDAQLAMLPGTTHMGMTRRPRELLALITPFLDGP</sequence>
<dbReference type="InterPro" id="IPR000073">
    <property type="entry name" value="AB_hydrolase_1"/>
</dbReference>
<evidence type="ECO:0000259" key="1">
    <source>
        <dbReference type="Pfam" id="PF12697"/>
    </source>
</evidence>
<dbReference type="RefSeq" id="WP_145856228.1">
    <property type="nucleotide sequence ID" value="NZ_RPFW01000004.1"/>
</dbReference>
<dbReference type="SUPFAM" id="SSF53474">
    <property type="entry name" value="alpha/beta-Hydrolases"/>
    <property type="match status" value="1"/>
</dbReference>
<keyword evidence="3" id="KW-1185">Reference proteome</keyword>
<dbReference type="InterPro" id="IPR029058">
    <property type="entry name" value="AB_hydrolase_fold"/>
</dbReference>
<keyword evidence="2" id="KW-0378">Hydrolase</keyword>
<gene>
    <name evidence="2" type="ORF">EAS64_23975</name>
</gene>
<dbReference type="PANTHER" id="PTHR43433">
    <property type="entry name" value="HYDROLASE, ALPHA/BETA FOLD FAMILY PROTEIN"/>
    <property type="match status" value="1"/>
</dbReference>
<feature type="domain" description="AB hydrolase-1" evidence="1">
    <location>
        <begin position="22"/>
        <end position="236"/>
    </location>
</feature>
<organism evidence="2 3">
    <name type="scientific">Trebonia kvetii</name>
    <dbReference type="NCBI Taxonomy" id="2480626"/>
    <lineage>
        <taxon>Bacteria</taxon>
        <taxon>Bacillati</taxon>
        <taxon>Actinomycetota</taxon>
        <taxon>Actinomycetes</taxon>
        <taxon>Streptosporangiales</taxon>
        <taxon>Treboniaceae</taxon>
        <taxon>Trebonia</taxon>
    </lineage>
</organism>
<comment type="caution">
    <text evidence="2">The sequence shown here is derived from an EMBL/GenBank/DDBJ whole genome shotgun (WGS) entry which is preliminary data.</text>
</comment>
<protein>
    <submittedName>
        <fullName evidence="2">Alpha/beta fold hydrolase</fullName>
    </submittedName>
</protein>
<dbReference type="Proteomes" id="UP000460272">
    <property type="component" value="Unassembled WGS sequence"/>
</dbReference>
<dbReference type="InterPro" id="IPR050471">
    <property type="entry name" value="AB_hydrolase"/>
</dbReference>
<dbReference type="Pfam" id="PF12697">
    <property type="entry name" value="Abhydrolase_6"/>
    <property type="match status" value="1"/>
</dbReference>
<reference evidence="2 3" key="1">
    <citation type="submission" date="2018-11" db="EMBL/GenBank/DDBJ databases">
        <title>Trebonia kvetii gen.nov., sp.nov., a novel acidophilic actinobacterium, and proposal of the new actinobacterial family Treboniaceae fam. nov.</title>
        <authorList>
            <person name="Rapoport D."/>
            <person name="Sagova-Mareckova M."/>
            <person name="Sedlacek I."/>
            <person name="Provaznik J."/>
            <person name="Kralova S."/>
            <person name="Pavlinic D."/>
            <person name="Benes V."/>
            <person name="Kopecky J."/>
        </authorList>
    </citation>
    <scope>NUCLEOTIDE SEQUENCE [LARGE SCALE GENOMIC DNA]</scope>
    <source>
        <strain evidence="2 3">15Tr583</strain>
    </source>
</reference>
<dbReference type="GO" id="GO:0046503">
    <property type="term" value="P:glycerolipid catabolic process"/>
    <property type="evidence" value="ECO:0007669"/>
    <property type="project" value="TreeGrafter"/>
</dbReference>
<dbReference type="Gene3D" id="3.40.50.1820">
    <property type="entry name" value="alpha/beta hydrolase"/>
    <property type="match status" value="1"/>
</dbReference>
<evidence type="ECO:0000313" key="3">
    <source>
        <dbReference type="Proteomes" id="UP000460272"/>
    </source>
</evidence>
<proteinExistence type="predicted"/>
<dbReference type="OrthoDB" id="4481859at2"/>
<dbReference type="AlphaFoldDB" id="A0A6P2BZ14"/>
<name>A0A6P2BZ14_9ACTN</name>
<dbReference type="EMBL" id="RPFW01000004">
    <property type="protein sequence ID" value="TVZ03451.1"/>
    <property type="molecule type" value="Genomic_DNA"/>
</dbReference>